<evidence type="ECO:0000313" key="4">
    <source>
        <dbReference type="EMBL" id="MXP75973.1"/>
    </source>
</evidence>
<comment type="similarity">
    <text evidence="3">Belongs to the DegT/DnrJ/EryC1 family.</text>
</comment>
<evidence type="ECO:0000256" key="2">
    <source>
        <dbReference type="PIRSR" id="PIRSR000390-2"/>
    </source>
</evidence>
<dbReference type="InterPro" id="IPR015422">
    <property type="entry name" value="PyrdxlP-dep_Trfase_small"/>
</dbReference>
<protein>
    <submittedName>
        <fullName evidence="4">Aminotransferase DegT</fullName>
    </submittedName>
</protein>
<dbReference type="GO" id="GO:0008483">
    <property type="term" value="F:transaminase activity"/>
    <property type="evidence" value="ECO:0007669"/>
    <property type="project" value="UniProtKB-KW"/>
</dbReference>
<evidence type="ECO:0000256" key="3">
    <source>
        <dbReference type="RuleBase" id="RU004508"/>
    </source>
</evidence>
<accession>A0A7X3SIW3</accession>
<dbReference type="GO" id="GO:0030170">
    <property type="term" value="F:pyridoxal phosphate binding"/>
    <property type="evidence" value="ECO:0007669"/>
    <property type="project" value="TreeGrafter"/>
</dbReference>
<feature type="active site" description="Proton acceptor" evidence="1">
    <location>
        <position position="235"/>
    </location>
</feature>
<proteinExistence type="inferred from homology"/>
<organism evidence="4 5">
    <name type="scientific">Sporofaciens musculi</name>
    <dbReference type="NCBI Taxonomy" id="2681861"/>
    <lineage>
        <taxon>Bacteria</taxon>
        <taxon>Bacillati</taxon>
        <taxon>Bacillota</taxon>
        <taxon>Clostridia</taxon>
        <taxon>Lachnospirales</taxon>
        <taxon>Lachnospiraceae</taxon>
        <taxon>Sporofaciens</taxon>
    </lineage>
</organism>
<dbReference type="InterPro" id="IPR000653">
    <property type="entry name" value="DegT/StrS_aminotransferase"/>
</dbReference>
<feature type="modified residue" description="N6-(pyridoxal phosphate)lysine" evidence="2">
    <location>
        <position position="235"/>
    </location>
</feature>
<evidence type="ECO:0000256" key="1">
    <source>
        <dbReference type="PIRSR" id="PIRSR000390-1"/>
    </source>
</evidence>
<dbReference type="AlphaFoldDB" id="A0A7X3SIW3"/>
<dbReference type="Gene3D" id="3.90.1150.10">
    <property type="entry name" value="Aspartate Aminotransferase, domain 1"/>
    <property type="match status" value="1"/>
</dbReference>
<name>A0A7X3SIW3_9FIRM</name>
<reference evidence="4 5" key="1">
    <citation type="submission" date="2019-12" db="EMBL/GenBank/DDBJ databases">
        <title>Sporaefaciens musculi gen. nov., sp. nov., a novel bacterium isolated from the caecum of an obese mouse.</title>
        <authorList>
            <person name="Rasmussen T.S."/>
            <person name="Streidl T."/>
            <person name="Hitch T.C.A."/>
            <person name="Wortmann E."/>
            <person name="Deptula P."/>
            <person name="Hansen M."/>
            <person name="Nielsen D.S."/>
            <person name="Clavel T."/>
            <person name="Vogensen F.K."/>
        </authorList>
    </citation>
    <scope>NUCLEOTIDE SEQUENCE [LARGE SCALE GENOMIC DNA]</scope>
    <source>
        <strain evidence="4 5">WCA-9-b2</strain>
    </source>
</reference>
<dbReference type="CDD" id="cd00616">
    <property type="entry name" value="AHBA_syn"/>
    <property type="match status" value="1"/>
</dbReference>
<sequence>MEKKDEFISGQRFAGIKPFPEKVWLSSPTMHGDEQRWVDEAILSNWVTTLGENVDAVERMTAKKVGRQYAVALSAGTAALHMAVRLAGERLYGPKPANVGVLKGKKVFCSDCTFDATVNPVAYEGGEAVFIDMEMDSWNMSPKALEKAFQIYPDVKLIVMAHLYGTPGKVEEIRAIADRYGALIVEDAAESLGASVLIHPSSAFYGASDCADGKKKWVQTGCFGDYSIFSFNGNKIVTGSSGGMLMTDDEEDAHKVRKWSTQAREAAAWYQHEELGYNYRMSNIVAGIVRGQLPYLEKHIEAKKKIYFRYKEGLSDLPVSMNPVPENVNPNYWLSCLLIDEDRMCAQVRSEKHALFHTESGKSCPTEIHTAITSFNAESRYIWKPMHMQPIYRNNVFVTVDGVVRGRSNAYIEKEIAVAHGKDVFNRGLCLPSDNKMSAREQDMIIDIIHRCFR</sequence>
<keyword evidence="2 3" id="KW-0663">Pyridoxal phosphate</keyword>
<dbReference type="SUPFAM" id="SSF53383">
    <property type="entry name" value="PLP-dependent transferases"/>
    <property type="match status" value="1"/>
</dbReference>
<dbReference type="PIRSF" id="PIRSF000390">
    <property type="entry name" value="PLP_StrS"/>
    <property type="match status" value="1"/>
</dbReference>
<evidence type="ECO:0000313" key="5">
    <source>
        <dbReference type="Proteomes" id="UP000460412"/>
    </source>
</evidence>
<keyword evidence="4" id="KW-0032">Aminotransferase</keyword>
<dbReference type="GO" id="GO:0000271">
    <property type="term" value="P:polysaccharide biosynthetic process"/>
    <property type="evidence" value="ECO:0007669"/>
    <property type="project" value="TreeGrafter"/>
</dbReference>
<gene>
    <name evidence="4" type="ORF">GN277_11435</name>
</gene>
<dbReference type="Proteomes" id="UP000460412">
    <property type="component" value="Unassembled WGS sequence"/>
</dbReference>
<dbReference type="PANTHER" id="PTHR30244:SF34">
    <property type="entry name" value="DTDP-4-AMINO-4,6-DIDEOXYGALACTOSE TRANSAMINASE"/>
    <property type="match status" value="1"/>
</dbReference>
<dbReference type="InterPro" id="IPR015424">
    <property type="entry name" value="PyrdxlP-dep_Trfase"/>
</dbReference>
<keyword evidence="5" id="KW-1185">Reference proteome</keyword>
<dbReference type="Pfam" id="PF01041">
    <property type="entry name" value="DegT_DnrJ_EryC1"/>
    <property type="match status" value="1"/>
</dbReference>
<dbReference type="EMBL" id="WUQX01000001">
    <property type="protein sequence ID" value="MXP75973.1"/>
    <property type="molecule type" value="Genomic_DNA"/>
</dbReference>
<dbReference type="PANTHER" id="PTHR30244">
    <property type="entry name" value="TRANSAMINASE"/>
    <property type="match status" value="1"/>
</dbReference>
<comment type="caution">
    <text evidence="4">The sequence shown here is derived from an EMBL/GenBank/DDBJ whole genome shotgun (WGS) entry which is preliminary data.</text>
</comment>
<dbReference type="Gene3D" id="3.40.640.10">
    <property type="entry name" value="Type I PLP-dependent aspartate aminotransferase-like (Major domain)"/>
    <property type="match status" value="1"/>
</dbReference>
<keyword evidence="4" id="KW-0808">Transferase</keyword>
<dbReference type="InterPro" id="IPR015421">
    <property type="entry name" value="PyrdxlP-dep_Trfase_major"/>
</dbReference>